<feature type="transmembrane region" description="Helical" evidence="1">
    <location>
        <begin position="278"/>
        <end position="295"/>
    </location>
</feature>
<evidence type="ECO:0000259" key="3">
    <source>
        <dbReference type="Pfam" id="PF00892"/>
    </source>
</evidence>
<gene>
    <name evidence="4" type="ORF">AACH06_05245</name>
</gene>
<keyword evidence="1" id="KW-1133">Transmembrane helix</keyword>
<feature type="transmembrane region" description="Helical" evidence="1">
    <location>
        <begin position="184"/>
        <end position="203"/>
    </location>
</feature>
<dbReference type="Proteomes" id="UP001371218">
    <property type="component" value="Unassembled WGS sequence"/>
</dbReference>
<feature type="transmembrane region" description="Helical" evidence="1">
    <location>
        <begin position="92"/>
        <end position="113"/>
    </location>
</feature>
<keyword evidence="5" id="KW-1185">Reference proteome</keyword>
<reference evidence="4 5" key="1">
    <citation type="submission" date="2024-04" db="EMBL/GenBank/DDBJ databases">
        <title>Novel species of the genus Ideonella isolated from streams.</title>
        <authorList>
            <person name="Lu H."/>
        </authorList>
    </citation>
    <scope>NUCLEOTIDE SEQUENCE [LARGE SCALE GENOMIC DNA]</scope>
    <source>
        <strain evidence="4 5">DXS29W</strain>
    </source>
</reference>
<evidence type="ECO:0000313" key="4">
    <source>
        <dbReference type="EMBL" id="MEK8030222.1"/>
    </source>
</evidence>
<feature type="transmembrane region" description="Helical" evidence="1">
    <location>
        <begin position="33"/>
        <end position="53"/>
    </location>
</feature>
<evidence type="ECO:0000256" key="1">
    <source>
        <dbReference type="SAM" id="Phobius"/>
    </source>
</evidence>
<feature type="domain" description="EamA" evidence="3">
    <location>
        <begin position="160"/>
        <end position="293"/>
    </location>
</feature>
<protein>
    <submittedName>
        <fullName evidence="4">DMT family transporter</fullName>
    </submittedName>
</protein>
<dbReference type="PANTHER" id="PTHR22911:SF137">
    <property type="entry name" value="SOLUTE CARRIER FAMILY 35 MEMBER G2-RELATED"/>
    <property type="match status" value="1"/>
</dbReference>
<feature type="signal peptide" evidence="2">
    <location>
        <begin position="1"/>
        <end position="17"/>
    </location>
</feature>
<feature type="transmembrane region" description="Helical" evidence="1">
    <location>
        <begin position="60"/>
        <end position="80"/>
    </location>
</feature>
<name>A0ABU9BJT1_9BURK</name>
<evidence type="ECO:0000256" key="2">
    <source>
        <dbReference type="SAM" id="SignalP"/>
    </source>
</evidence>
<feature type="transmembrane region" description="Helical" evidence="1">
    <location>
        <begin position="120"/>
        <end position="141"/>
    </location>
</feature>
<organism evidence="4 5">
    <name type="scientific">Ideonella lacteola</name>
    <dbReference type="NCBI Taxonomy" id="2984193"/>
    <lineage>
        <taxon>Bacteria</taxon>
        <taxon>Pseudomonadati</taxon>
        <taxon>Pseudomonadota</taxon>
        <taxon>Betaproteobacteria</taxon>
        <taxon>Burkholderiales</taxon>
        <taxon>Sphaerotilaceae</taxon>
        <taxon>Ideonella</taxon>
    </lineage>
</organism>
<keyword evidence="1" id="KW-0472">Membrane</keyword>
<dbReference type="SUPFAM" id="SSF103481">
    <property type="entry name" value="Multidrug resistance efflux transporter EmrE"/>
    <property type="match status" value="2"/>
</dbReference>
<accession>A0ABU9BJT1</accession>
<dbReference type="PANTHER" id="PTHR22911">
    <property type="entry name" value="ACYL-MALONYL CONDENSING ENZYME-RELATED"/>
    <property type="match status" value="1"/>
</dbReference>
<dbReference type="InterPro" id="IPR037185">
    <property type="entry name" value="EmrE-like"/>
</dbReference>
<comment type="caution">
    <text evidence="4">The sequence shown here is derived from an EMBL/GenBank/DDBJ whole genome shotgun (WGS) entry which is preliminary data.</text>
</comment>
<evidence type="ECO:0000313" key="5">
    <source>
        <dbReference type="Proteomes" id="UP001371218"/>
    </source>
</evidence>
<dbReference type="Gene3D" id="1.10.3730.20">
    <property type="match status" value="2"/>
</dbReference>
<feature type="transmembrane region" description="Helical" evidence="1">
    <location>
        <begin position="223"/>
        <end position="243"/>
    </location>
</feature>
<dbReference type="RefSeq" id="WP_341424572.1">
    <property type="nucleotide sequence ID" value="NZ_JBBUTG010000002.1"/>
</dbReference>
<dbReference type="InterPro" id="IPR000620">
    <property type="entry name" value="EamA_dom"/>
</dbReference>
<dbReference type="Pfam" id="PF00892">
    <property type="entry name" value="EamA"/>
    <property type="match status" value="1"/>
</dbReference>
<keyword evidence="2" id="KW-0732">Signal</keyword>
<feature type="chain" id="PRO_5045845542" evidence="2">
    <location>
        <begin position="18"/>
        <end position="296"/>
    </location>
</feature>
<keyword evidence="1" id="KW-0812">Transmembrane</keyword>
<dbReference type="EMBL" id="JBBUTG010000002">
    <property type="protein sequence ID" value="MEK8030222.1"/>
    <property type="molecule type" value="Genomic_DNA"/>
</dbReference>
<feature type="transmembrane region" description="Helical" evidence="1">
    <location>
        <begin position="161"/>
        <end position="177"/>
    </location>
</feature>
<proteinExistence type="predicted"/>
<sequence>MSWFALALVLVAALLHAAWNVAAKKAGGNHHFVLMGALLIVVIWAPLGVWVAWDVVPAWGLFEWGLIIASGITHLVYFNVLLKGYRESDLTVVYPVARGTGPLLSSVGAMLLLSEWPSAIGLMGLAGIVGGIWLIAGGPALWHKAHEVQDPVQRARVRAGLGWGALTGVLIAGYTLIDGYAVKVVLISPILVDYFGNLARIPFMLPSYWRDRAGFREAWRSQWPYALVMATISPLAYVLVLYAAQHAPLSHVAPAREVSMLFAALIGGRLLGEADRGWRLAGAGLMAAGVIALAAG</sequence>